<proteinExistence type="predicted"/>
<reference evidence="1" key="3">
    <citation type="journal article" date="2017" name="Nature">
        <title>Genome sequence of the progenitor of the wheat D genome Aegilops tauschii.</title>
        <authorList>
            <person name="Luo M.C."/>
            <person name="Gu Y.Q."/>
            <person name="Puiu D."/>
            <person name="Wang H."/>
            <person name="Twardziok S.O."/>
            <person name="Deal K.R."/>
            <person name="Huo N."/>
            <person name="Zhu T."/>
            <person name="Wang L."/>
            <person name="Wang Y."/>
            <person name="McGuire P.E."/>
            <person name="Liu S."/>
            <person name="Long H."/>
            <person name="Ramasamy R.K."/>
            <person name="Rodriguez J.C."/>
            <person name="Van S.L."/>
            <person name="Yuan L."/>
            <person name="Wang Z."/>
            <person name="Xia Z."/>
            <person name="Xiao L."/>
            <person name="Anderson O.D."/>
            <person name="Ouyang S."/>
            <person name="Liang Y."/>
            <person name="Zimin A.V."/>
            <person name="Pertea G."/>
            <person name="Qi P."/>
            <person name="Bennetzen J.L."/>
            <person name="Dai X."/>
            <person name="Dawson M.W."/>
            <person name="Muller H.G."/>
            <person name="Kugler K."/>
            <person name="Rivarola-Duarte L."/>
            <person name="Spannagl M."/>
            <person name="Mayer K.F.X."/>
            <person name="Lu F.H."/>
            <person name="Bevan M.W."/>
            <person name="Leroy P."/>
            <person name="Li P."/>
            <person name="You F.M."/>
            <person name="Sun Q."/>
            <person name="Liu Z."/>
            <person name="Lyons E."/>
            <person name="Wicker T."/>
            <person name="Salzberg S.L."/>
            <person name="Devos K.M."/>
            <person name="Dvorak J."/>
        </authorList>
    </citation>
    <scope>NUCLEOTIDE SEQUENCE [LARGE SCALE GENOMIC DNA]</scope>
    <source>
        <strain evidence="1">cv. AL8/78</strain>
    </source>
</reference>
<dbReference type="Proteomes" id="UP000015105">
    <property type="component" value="Chromosome 5D"/>
</dbReference>
<reference evidence="1" key="5">
    <citation type="journal article" date="2021" name="G3 (Bethesda)">
        <title>Aegilops tauschii genome assembly Aet v5.0 features greater sequence contiguity and improved annotation.</title>
        <authorList>
            <person name="Wang L."/>
            <person name="Zhu T."/>
            <person name="Rodriguez J.C."/>
            <person name="Deal K.R."/>
            <person name="Dubcovsky J."/>
            <person name="McGuire P.E."/>
            <person name="Lux T."/>
            <person name="Spannagl M."/>
            <person name="Mayer K.F.X."/>
            <person name="Baldrich P."/>
            <person name="Meyers B.C."/>
            <person name="Huo N."/>
            <person name="Gu Y.Q."/>
            <person name="Zhou H."/>
            <person name="Devos K.M."/>
            <person name="Bennetzen J.L."/>
            <person name="Unver T."/>
            <person name="Budak H."/>
            <person name="Gulick P.J."/>
            <person name="Galiba G."/>
            <person name="Kalapos B."/>
            <person name="Nelson D.R."/>
            <person name="Li P."/>
            <person name="You F.M."/>
            <person name="Luo M.C."/>
            <person name="Dvorak J."/>
        </authorList>
    </citation>
    <scope>NUCLEOTIDE SEQUENCE [LARGE SCALE GENOMIC DNA]</scope>
    <source>
        <strain evidence="1">cv. AL8/78</strain>
    </source>
</reference>
<reference evidence="1" key="4">
    <citation type="submission" date="2019-03" db="UniProtKB">
        <authorList>
            <consortium name="EnsemblPlants"/>
        </authorList>
    </citation>
    <scope>IDENTIFICATION</scope>
</reference>
<accession>A0A453K4U1</accession>
<dbReference type="EnsemblPlants" id="AET5Gv20291200.1">
    <property type="protein sequence ID" value="AET5Gv20291200.1"/>
    <property type="gene ID" value="AET5Gv20291200"/>
</dbReference>
<keyword evidence="2" id="KW-1185">Reference proteome</keyword>
<dbReference type="AlphaFoldDB" id="A0A453K4U1"/>
<organism evidence="1 2">
    <name type="scientific">Aegilops tauschii subsp. strangulata</name>
    <name type="common">Goatgrass</name>
    <dbReference type="NCBI Taxonomy" id="200361"/>
    <lineage>
        <taxon>Eukaryota</taxon>
        <taxon>Viridiplantae</taxon>
        <taxon>Streptophyta</taxon>
        <taxon>Embryophyta</taxon>
        <taxon>Tracheophyta</taxon>
        <taxon>Spermatophyta</taxon>
        <taxon>Magnoliopsida</taxon>
        <taxon>Liliopsida</taxon>
        <taxon>Poales</taxon>
        <taxon>Poaceae</taxon>
        <taxon>BOP clade</taxon>
        <taxon>Pooideae</taxon>
        <taxon>Triticodae</taxon>
        <taxon>Triticeae</taxon>
        <taxon>Triticinae</taxon>
        <taxon>Aegilops</taxon>
    </lineage>
</organism>
<evidence type="ECO:0000313" key="2">
    <source>
        <dbReference type="Proteomes" id="UP000015105"/>
    </source>
</evidence>
<name>A0A453K4U1_AEGTS</name>
<protein>
    <submittedName>
        <fullName evidence="1">Uncharacterized protein</fullName>
    </submittedName>
</protein>
<reference evidence="2" key="1">
    <citation type="journal article" date="2014" name="Science">
        <title>Ancient hybridizations among the ancestral genomes of bread wheat.</title>
        <authorList>
            <consortium name="International Wheat Genome Sequencing Consortium,"/>
            <person name="Marcussen T."/>
            <person name="Sandve S.R."/>
            <person name="Heier L."/>
            <person name="Spannagl M."/>
            <person name="Pfeifer M."/>
            <person name="Jakobsen K.S."/>
            <person name="Wulff B.B."/>
            <person name="Steuernagel B."/>
            <person name="Mayer K.F."/>
            <person name="Olsen O.A."/>
        </authorList>
    </citation>
    <scope>NUCLEOTIDE SEQUENCE [LARGE SCALE GENOMIC DNA]</scope>
    <source>
        <strain evidence="2">cv. AL8/78</strain>
    </source>
</reference>
<evidence type="ECO:0000313" key="1">
    <source>
        <dbReference type="EnsemblPlants" id="AET5Gv20291200.1"/>
    </source>
</evidence>
<dbReference type="Gramene" id="AET5Gv20291200.1">
    <property type="protein sequence ID" value="AET5Gv20291200.1"/>
    <property type="gene ID" value="AET5Gv20291200"/>
</dbReference>
<reference evidence="2" key="2">
    <citation type="journal article" date="2017" name="Nat. Plants">
        <title>The Aegilops tauschii genome reveals multiple impacts of transposons.</title>
        <authorList>
            <person name="Zhao G."/>
            <person name="Zou C."/>
            <person name="Li K."/>
            <person name="Wang K."/>
            <person name="Li T."/>
            <person name="Gao L."/>
            <person name="Zhang X."/>
            <person name="Wang H."/>
            <person name="Yang Z."/>
            <person name="Liu X."/>
            <person name="Jiang W."/>
            <person name="Mao L."/>
            <person name="Kong X."/>
            <person name="Jiao Y."/>
            <person name="Jia J."/>
        </authorList>
    </citation>
    <scope>NUCLEOTIDE SEQUENCE [LARGE SCALE GENOMIC DNA]</scope>
    <source>
        <strain evidence="2">cv. AL8/78</strain>
    </source>
</reference>
<sequence length="86" mass="9474">MHQMACCLMVSEKCCKRVMKGNKGECFEGAKQEGCFVTGKEPCRDLSIHRTATAPGLVAVNTRRCDVSCHHAPPWPTVARTARRSP</sequence>